<evidence type="ECO:0000313" key="2">
    <source>
        <dbReference type="Proteomes" id="UP001314170"/>
    </source>
</evidence>
<dbReference type="AlphaFoldDB" id="A0AAV1R7F3"/>
<sequence length="98" mass="10480">MYYVTVISNEMAGEGGALSFSVATAVEDVLQQHDNTFKGLDLESRKAKEAASRRYEAAGLLGKMVRPGAVPKVVESPCDAALIPDGAALSAMFQHYLF</sequence>
<keyword evidence="2" id="KW-1185">Reference proteome</keyword>
<protein>
    <submittedName>
        <fullName evidence="1">Uncharacterized protein</fullName>
    </submittedName>
</protein>
<dbReference type="Proteomes" id="UP001314170">
    <property type="component" value="Unassembled WGS sequence"/>
</dbReference>
<organism evidence="1 2">
    <name type="scientific">Dovyalis caffra</name>
    <dbReference type="NCBI Taxonomy" id="77055"/>
    <lineage>
        <taxon>Eukaryota</taxon>
        <taxon>Viridiplantae</taxon>
        <taxon>Streptophyta</taxon>
        <taxon>Embryophyta</taxon>
        <taxon>Tracheophyta</taxon>
        <taxon>Spermatophyta</taxon>
        <taxon>Magnoliopsida</taxon>
        <taxon>eudicotyledons</taxon>
        <taxon>Gunneridae</taxon>
        <taxon>Pentapetalae</taxon>
        <taxon>rosids</taxon>
        <taxon>fabids</taxon>
        <taxon>Malpighiales</taxon>
        <taxon>Salicaceae</taxon>
        <taxon>Flacourtieae</taxon>
        <taxon>Dovyalis</taxon>
    </lineage>
</organism>
<name>A0AAV1R7F3_9ROSI</name>
<accession>A0AAV1R7F3</accession>
<evidence type="ECO:0000313" key="1">
    <source>
        <dbReference type="EMBL" id="CAK7328266.1"/>
    </source>
</evidence>
<comment type="caution">
    <text evidence="1">The sequence shown here is derived from an EMBL/GenBank/DDBJ whole genome shotgun (WGS) entry which is preliminary data.</text>
</comment>
<reference evidence="1 2" key="1">
    <citation type="submission" date="2024-01" db="EMBL/GenBank/DDBJ databases">
        <authorList>
            <person name="Waweru B."/>
        </authorList>
    </citation>
    <scope>NUCLEOTIDE SEQUENCE [LARGE SCALE GENOMIC DNA]</scope>
</reference>
<proteinExistence type="predicted"/>
<gene>
    <name evidence="1" type="ORF">DCAF_LOCUS5987</name>
</gene>
<dbReference type="EMBL" id="CAWUPB010000893">
    <property type="protein sequence ID" value="CAK7328266.1"/>
    <property type="molecule type" value="Genomic_DNA"/>
</dbReference>